<gene>
    <name evidence="1" type="ORF">A4D02_27230</name>
</gene>
<evidence type="ECO:0008006" key="3">
    <source>
        <dbReference type="Google" id="ProtNLM"/>
    </source>
</evidence>
<reference evidence="1 2" key="1">
    <citation type="submission" date="2016-04" db="EMBL/GenBank/DDBJ databases">
        <authorList>
            <person name="Chen L."/>
            <person name="Zhuang W."/>
            <person name="Wang G."/>
        </authorList>
    </citation>
    <scope>NUCLEOTIDE SEQUENCE [LARGE SCALE GENOMIC DNA]</scope>
    <source>
        <strain evidence="2">GR20</strain>
    </source>
</reference>
<dbReference type="EMBL" id="LWBO01000007">
    <property type="protein sequence ID" value="OQP50130.1"/>
    <property type="molecule type" value="Genomic_DNA"/>
</dbReference>
<keyword evidence="2" id="KW-1185">Reference proteome</keyword>
<sequence>MTKAELETITVWDENGLGNLSLFIPLFSESLNVVLFPDYDQPREVTDKMTAIVNDLLQIKPEQLGRVKELLWEECLFAFHVADYGVEQQEGETHVEAHLREFGISNAEDALSKGTIKEIHIADEFTNRYAEIKVDTCSDNYISLVVKNGRIIDFGDDGVHLGWFEEDDLYLHKKRQKLMAE</sequence>
<organism evidence="1 2">
    <name type="scientific">Niastella koreensis</name>
    <dbReference type="NCBI Taxonomy" id="354356"/>
    <lineage>
        <taxon>Bacteria</taxon>
        <taxon>Pseudomonadati</taxon>
        <taxon>Bacteroidota</taxon>
        <taxon>Chitinophagia</taxon>
        <taxon>Chitinophagales</taxon>
        <taxon>Chitinophagaceae</taxon>
        <taxon>Niastella</taxon>
    </lineage>
</organism>
<dbReference type="RefSeq" id="WP_014219449.1">
    <property type="nucleotide sequence ID" value="NZ_LWBO01000007.1"/>
</dbReference>
<evidence type="ECO:0000313" key="2">
    <source>
        <dbReference type="Proteomes" id="UP000192277"/>
    </source>
</evidence>
<accession>A0ABX3NZ10</accession>
<protein>
    <recommendedName>
        <fullName evidence="3">DUF2262 domain-containing protein</fullName>
    </recommendedName>
</protein>
<dbReference type="Proteomes" id="UP000192277">
    <property type="component" value="Unassembled WGS sequence"/>
</dbReference>
<comment type="caution">
    <text evidence="1">The sequence shown here is derived from an EMBL/GenBank/DDBJ whole genome shotgun (WGS) entry which is preliminary data.</text>
</comment>
<evidence type="ECO:0000313" key="1">
    <source>
        <dbReference type="EMBL" id="OQP50130.1"/>
    </source>
</evidence>
<name>A0ABX3NZ10_9BACT</name>
<proteinExistence type="predicted"/>